<reference evidence="1 2" key="1">
    <citation type="journal article" date="2013" name="Curr. Biol.">
        <title>The Genome of the Foraminiferan Reticulomyxa filosa.</title>
        <authorList>
            <person name="Glockner G."/>
            <person name="Hulsmann N."/>
            <person name="Schleicher M."/>
            <person name="Noegel A.A."/>
            <person name="Eichinger L."/>
            <person name="Gallinger C."/>
            <person name="Pawlowski J."/>
            <person name="Sierra R."/>
            <person name="Euteneuer U."/>
            <person name="Pillet L."/>
            <person name="Moustafa A."/>
            <person name="Platzer M."/>
            <person name="Groth M."/>
            <person name="Szafranski K."/>
            <person name="Schliwa M."/>
        </authorList>
    </citation>
    <scope>NUCLEOTIDE SEQUENCE [LARGE SCALE GENOMIC DNA]</scope>
</reference>
<gene>
    <name evidence="1" type="ORF">RFI_22963</name>
</gene>
<keyword evidence="2" id="KW-1185">Reference proteome</keyword>
<name>X6MK91_RETFI</name>
<protein>
    <submittedName>
        <fullName evidence="1">Uncharacterized protein</fullName>
    </submittedName>
</protein>
<proteinExistence type="predicted"/>
<dbReference type="OrthoDB" id="529546at2759"/>
<sequence length="471" mass="55886">MSIDWSSEWLHHVPYFLVHISKAAGSTICETLQKLGIDTPSDNCNFKPHGVPIGVQKDPGSITCNQMRREAFSKVFFANEAPLSGHVVNEKMDDRPSAPSNRKHGHVLSHHPHMFDMDNFKMIQGLPYLCPEFQYILPLRQPLERIFSWLRQMNLRLTFPYAFLVHREGNWTQYHDKECQDNTIHFTYPNSLNVSRTFTRMTYAKDMKGFISELFYPYTNATVYVQKISGLYKLTHFDNGNNNDNRYDRCDTWHLTRYVDNIWLYPFKETVFNSRFLWKSMESTHPRMNLHHIRGYCNNIYTRWLGFEHSTDDIIFDTILSDANDEYDLQMYRNAIHTLLKVNHVLPFGKETKGVGHPIWDVLLQWIRIFAQTTYRHTHSSDEHRTTKMKLFRNPYLTNSSKVIKWLHSRDSSDDTTFSTDEIMKYVTSDEWALLKRFNYFDMKLYHLSKRIADIDVFFYEYVGLISLAFH</sequence>
<dbReference type="AlphaFoldDB" id="X6MK91"/>
<accession>X6MK91</accession>
<dbReference type="EMBL" id="ASPP01020053">
    <property type="protein sequence ID" value="ETO14403.1"/>
    <property type="molecule type" value="Genomic_DNA"/>
</dbReference>
<dbReference type="Proteomes" id="UP000023152">
    <property type="component" value="Unassembled WGS sequence"/>
</dbReference>
<organism evidence="1 2">
    <name type="scientific">Reticulomyxa filosa</name>
    <dbReference type="NCBI Taxonomy" id="46433"/>
    <lineage>
        <taxon>Eukaryota</taxon>
        <taxon>Sar</taxon>
        <taxon>Rhizaria</taxon>
        <taxon>Retaria</taxon>
        <taxon>Foraminifera</taxon>
        <taxon>Monothalamids</taxon>
        <taxon>Reticulomyxidae</taxon>
        <taxon>Reticulomyxa</taxon>
    </lineage>
</organism>
<evidence type="ECO:0000313" key="1">
    <source>
        <dbReference type="EMBL" id="ETO14403.1"/>
    </source>
</evidence>
<evidence type="ECO:0000313" key="2">
    <source>
        <dbReference type="Proteomes" id="UP000023152"/>
    </source>
</evidence>
<comment type="caution">
    <text evidence="1">The sequence shown here is derived from an EMBL/GenBank/DDBJ whole genome shotgun (WGS) entry which is preliminary data.</text>
</comment>